<name>A0A9D1TXD5_9BACT</name>
<dbReference type="AlphaFoldDB" id="A0A9D1TXD5"/>
<gene>
    <name evidence="3" type="ORF">H9888_00225</name>
</gene>
<keyword evidence="1" id="KW-0732">Signal</keyword>
<reference evidence="3" key="2">
    <citation type="submission" date="2021-04" db="EMBL/GenBank/DDBJ databases">
        <authorList>
            <person name="Gilroy R."/>
        </authorList>
    </citation>
    <scope>NUCLEOTIDE SEQUENCE</scope>
    <source>
        <strain evidence="3">ChiBcec15-1070</strain>
    </source>
</reference>
<accession>A0A9D1TXD5</accession>
<evidence type="ECO:0000259" key="2">
    <source>
        <dbReference type="Pfam" id="PF13568"/>
    </source>
</evidence>
<comment type="caution">
    <text evidence="3">The sequence shown here is derived from an EMBL/GenBank/DDBJ whole genome shotgun (WGS) entry which is preliminary data.</text>
</comment>
<dbReference type="EMBL" id="DXHL01000002">
    <property type="protein sequence ID" value="HIW09902.1"/>
    <property type="molecule type" value="Genomic_DNA"/>
</dbReference>
<sequence length="254" mass="28715">MTLFPHTAPKGHSRQRFRTPACKVLCTLIGSLALSASVPAAAQWSVGLSGGYARNTVSTDREYADGLRYEPHNGFTVGIPVQYDFRSWFGLRAELSWVQKGESSHRTDYYEGLYTNTRNNYLQLPVMAHFSFGGERLRGFLHAGGYVGYWVSSHRQGVALMMMGADPETGSWLYSFDEKAPFDSRRDNRFEAGLAGGIGLYYRITPRIRIEAEGRCYYALTDMQKQYMKYLIPRYNTTFTTQIGCIITLGKLSK</sequence>
<dbReference type="Gene3D" id="2.40.160.20">
    <property type="match status" value="1"/>
</dbReference>
<proteinExistence type="predicted"/>
<dbReference type="Pfam" id="PF13568">
    <property type="entry name" value="OMP_b-brl_2"/>
    <property type="match status" value="1"/>
</dbReference>
<evidence type="ECO:0000256" key="1">
    <source>
        <dbReference type="SAM" id="SignalP"/>
    </source>
</evidence>
<evidence type="ECO:0000313" key="4">
    <source>
        <dbReference type="Proteomes" id="UP000823926"/>
    </source>
</evidence>
<dbReference type="Proteomes" id="UP000823926">
    <property type="component" value="Unassembled WGS sequence"/>
</dbReference>
<reference evidence="3" key="1">
    <citation type="journal article" date="2021" name="PeerJ">
        <title>Extensive microbial diversity within the chicken gut microbiome revealed by metagenomics and culture.</title>
        <authorList>
            <person name="Gilroy R."/>
            <person name="Ravi A."/>
            <person name="Getino M."/>
            <person name="Pursley I."/>
            <person name="Horton D.L."/>
            <person name="Alikhan N.F."/>
            <person name="Baker D."/>
            <person name="Gharbi K."/>
            <person name="Hall N."/>
            <person name="Watson M."/>
            <person name="Adriaenssens E.M."/>
            <person name="Foster-Nyarko E."/>
            <person name="Jarju S."/>
            <person name="Secka A."/>
            <person name="Antonio M."/>
            <person name="Oren A."/>
            <person name="Chaudhuri R.R."/>
            <person name="La Ragione R."/>
            <person name="Hildebrand F."/>
            <person name="Pallen M.J."/>
        </authorList>
    </citation>
    <scope>NUCLEOTIDE SEQUENCE</scope>
    <source>
        <strain evidence="3">ChiBcec15-1070</strain>
    </source>
</reference>
<feature type="chain" id="PRO_5038800330" evidence="1">
    <location>
        <begin position="43"/>
        <end position="254"/>
    </location>
</feature>
<feature type="signal peptide" evidence="1">
    <location>
        <begin position="1"/>
        <end position="42"/>
    </location>
</feature>
<dbReference type="InterPro" id="IPR025665">
    <property type="entry name" value="Beta-barrel_OMP_2"/>
</dbReference>
<dbReference type="SUPFAM" id="SSF56925">
    <property type="entry name" value="OMPA-like"/>
    <property type="match status" value="1"/>
</dbReference>
<dbReference type="InterPro" id="IPR011250">
    <property type="entry name" value="OMP/PagP_B-barrel"/>
</dbReference>
<organism evidence="3 4">
    <name type="scientific">Candidatus Rikenella faecigallinarum</name>
    <dbReference type="NCBI Taxonomy" id="2838745"/>
    <lineage>
        <taxon>Bacteria</taxon>
        <taxon>Pseudomonadati</taxon>
        <taxon>Bacteroidota</taxon>
        <taxon>Bacteroidia</taxon>
        <taxon>Bacteroidales</taxon>
        <taxon>Rikenellaceae</taxon>
        <taxon>Rikenella</taxon>
    </lineage>
</organism>
<evidence type="ECO:0000313" key="3">
    <source>
        <dbReference type="EMBL" id="HIW09902.1"/>
    </source>
</evidence>
<protein>
    <submittedName>
        <fullName evidence="3">PorT family protein</fullName>
    </submittedName>
</protein>
<feature type="domain" description="Outer membrane protein beta-barrel" evidence="2">
    <location>
        <begin position="43"/>
        <end position="223"/>
    </location>
</feature>